<reference evidence="1" key="2">
    <citation type="submission" date="2019-04" db="EMBL/GenBank/DDBJ databases">
        <title>Friends and foes A comparative genomics study of 23 Aspergillus species from section Flavi.</title>
        <authorList>
            <consortium name="DOE Joint Genome Institute"/>
            <person name="Kjaerbolling I."/>
            <person name="Vesth T."/>
            <person name="Frisvad J.C."/>
            <person name="Nybo J.L."/>
            <person name="Theobald S."/>
            <person name="Kildgaard S."/>
            <person name="Isbrandt T."/>
            <person name="Kuo A."/>
            <person name="Sato A."/>
            <person name="Lyhne E.K."/>
            <person name="Kogle M.E."/>
            <person name="Wiebenga A."/>
            <person name="Kun R.S."/>
            <person name="Lubbers R.J."/>
            <person name="Makela M.R."/>
            <person name="Barry K."/>
            <person name="Chovatia M."/>
            <person name="Clum A."/>
            <person name="Daum C."/>
            <person name="Haridas S."/>
            <person name="He G."/>
            <person name="LaButti K."/>
            <person name="Lipzen A."/>
            <person name="Mondo S."/>
            <person name="Riley R."/>
            <person name="Salamov A."/>
            <person name="Simmons B.A."/>
            <person name="Magnuson J.K."/>
            <person name="Henrissat B."/>
            <person name="Mortensen U.H."/>
            <person name="Larsen T.O."/>
            <person name="Devries R.P."/>
            <person name="Grigoriev I.V."/>
            <person name="Machida M."/>
            <person name="Baker S.E."/>
            <person name="Andersen M.R."/>
        </authorList>
    </citation>
    <scope>NUCLEOTIDE SEQUENCE</scope>
    <source>
        <strain evidence="1">CBS 117612</strain>
    </source>
</reference>
<dbReference type="InterPro" id="IPR042099">
    <property type="entry name" value="ANL_N_sf"/>
</dbReference>
<evidence type="ECO:0000313" key="2">
    <source>
        <dbReference type="EMBL" id="PIG82113.1"/>
    </source>
</evidence>
<evidence type="ECO:0000313" key="3">
    <source>
        <dbReference type="Proteomes" id="UP000231358"/>
    </source>
</evidence>
<dbReference type="Proteomes" id="UP000325558">
    <property type="component" value="Unassembled WGS sequence"/>
</dbReference>
<dbReference type="PANTHER" id="PTHR43845">
    <property type="entry name" value="BLR5969 PROTEIN"/>
    <property type="match status" value="1"/>
</dbReference>
<accession>A0A2G7FNH2</accession>
<reference evidence="2 3" key="1">
    <citation type="submission" date="2017-05" db="EMBL/GenBank/DDBJ databases">
        <title>Genome sequence for an aflatoxigenic pathogen of Argentinian peanut, Aspergillus arachidicola.</title>
        <authorList>
            <person name="Moore G."/>
            <person name="Beltz S.B."/>
            <person name="Mack B.M."/>
        </authorList>
    </citation>
    <scope>NUCLEOTIDE SEQUENCE [LARGE SCALE GENOMIC DNA]</scope>
    <source>
        <strain evidence="2 3">CBS 117610</strain>
    </source>
</reference>
<evidence type="ECO:0008006" key="4">
    <source>
        <dbReference type="Google" id="ProtNLM"/>
    </source>
</evidence>
<dbReference type="OrthoDB" id="10047078at2759"/>
<sequence length="474" mass="53433">MPSGPYPLTDILAVARVHPFYSQEEYPPTAEALNEVLTKSKEEAGNALELKSIPLLRKDTLSKQVARLIVDQDPRNGYRQQNYCTVTGGGSGGAPLMFAMDSLESRQQRAATGTLMRNCGLLGPGDWVLTVHVSGNLYRVLEFVTEIMEKAGAAVICAGPEMPYPDVITNMILYKVNVLAGDAAQLVQVTRFISSLPKDQQRLLRITKVFYTSDMLTPAQRSFLRSVLGDIVICSLMASSEIGGMGVASSELMGLTDESHVEFIYDPRVINLEVVPMSIEEPDERGEYRTECTENLPDGEVGLLAVTNLYRLRNPLVRYLCGDVASLHPLPTSIRSRLPATEEDVQHYRVVRIYGRDRRISFTWYGEYFHFNVVQKQMHSAEWGVLQWQILLGSKEEANSPDDRMEIRIMRSPEEHVGMNGLIPSKELTAKIRKLFKVFDFNEELFKLTYVSNLDGFERSNTGRKVINFVDWRH</sequence>
<evidence type="ECO:0000313" key="1">
    <source>
        <dbReference type="EMBL" id="KAE8345137.1"/>
    </source>
</evidence>
<dbReference type="AlphaFoldDB" id="A0A2G7FNH2"/>
<protein>
    <recommendedName>
        <fullName evidence="4">AMP-dependent synthetase/ligase domain-containing protein</fullName>
    </recommendedName>
</protein>
<dbReference type="EMBL" id="NEXV01000528">
    <property type="protein sequence ID" value="PIG82113.1"/>
    <property type="molecule type" value="Genomic_DNA"/>
</dbReference>
<organism evidence="2 3">
    <name type="scientific">Aspergillus arachidicola</name>
    <dbReference type="NCBI Taxonomy" id="656916"/>
    <lineage>
        <taxon>Eukaryota</taxon>
        <taxon>Fungi</taxon>
        <taxon>Dikarya</taxon>
        <taxon>Ascomycota</taxon>
        <taxon>Pezizomycotina</taxon>
        <taxon>Eurotiomycetes</taxon>
        <taxon>Eurotiomycetidae</taxon>
        <taxon>Eurotiales</taxon>
        <taxon>Aspergillaceae</taxon>
        <taxon>Aspergillus</taxon>
        <taxon>Aspergillus subgen. Circumdati</taxon>
    </lineage>
</organism>
<dbReference type="Proteomes" id="UP000231358">
    <property type="component" value="Unassembled WGS sequence"/>
</dbReference>
<name>A0A2G7FNH2_9EURO</name>
<dbReference type="PANTHER" id="PTHR43845:SF1">
    <property type="entry name" value="BLR5969 PROTEIN"/>
    <property type="match status" value="1"/>
</dbReference>
<gene>
    <name evidence="2" type="ORF">AARAC_000038</name>
    <name evidence="1" type="ORF">BDV24DRAFT_148556</name>
</gene>
<dbReference type="STRING" id="656916.A0A2G7FNH2"/>
<dbReference type="Gene3D" id="3.40.50.12780">
    <property type="entry name" value="N-terminal domain of ligase-like"/>
    <property type="match status" value="1"/>
</dbReference>
<proteinExistence type="predicted"/>
<keyword evidence="3" id="KW-1185">Reference proteome</keyword>
<dbReference type="EMBL" id="ML737121">
    <property type="protein sequence ID" value="KAE8345137.1"/>
    <property type="molecule type" value="Genomic_DNA"/>
</dbReference>